<keyword evidence="3" id="KW-1185">Reference proteome</keyword>
<name>A0A409W7F5_9AGAR</name>
<dbReference type="Proteomes" id="UP000284706">
    <property type="component" value="Unassembled WGS sequence"/>
</dbReference>
<sequence>MVLPSKIIQGLVIEDAKFNCIKEAAQYYAQALEEGRLDEFLDAVQRVYIDQWPEDGDIDLGKIHMCLVLASTSYTQVPTLHWTTTLNLDYDRLHRPTLGDIARRRGYGNFDWSAVPTQAQTIVPTTDRFKDTEDHAGDIGKGTPMPIAEESHALATDRHKNNDAAGPETNDGPSASEGAIDFFTPLDIHAAFGEDAALFLPAFMAPPAVIRTRP</sequence>
<dbReference type="AlphaFoldDB" id="A0A409W7F5"/>
<evidence type="ECO:0000256" key="1">
    <source>
        <dbReference type="SAM" id="MobiDB-lite"/>
    </source>
</evidence>
<dbReference type="OrthoDB" id="3130940at2759"/>
<organism evidence="2 3">
    <name type="scientific">Gymnopilus dilepis</name>
    <dbReference type="NCBI Taxonomy" id="231916"/>
    <lineage>
        <taxon>Eukaryota</taxon>
        <taxon>Fungi</taxon>
        <taxon>Dikarya</taxon>
        <taxon>Basidiomycota</taxon>
        <taxon>Agaricomycotina</taxon>
        <taxon>Agaricomycetes</taxon>
        <taxon>Agaricomycetidae</taxon>
        <taxon>Agaricales</taxon>
        <taxon>Agaricineae</taxon>
        <taxon>Hymenogastraceae</taxon>
        <taxon>Gymnopilus</taxon>
    </lineage>
</organism>
<protein>
    <submittedName>
        <fullName evidence="2">Uncharacterized protein</fullName>
    </submittedName>
</protein>
<evidence type="ECO:0000313" key="2">
    <source>
        <dbReference type="EMBL" id="PPQ74479.1"/>
    </source>
</evidence>
<accession>A0A409W7F5</accession>
<reference evidence="2 3" key="1">
    <citation type="journal article" date="2018" name="Evol. Lett.">
        <title>Horizontal gene cluster transfer increased hallucinogenic mushroom diversity.</title>
        <authorList>
            <person name="Reynolds H.T."/>
            <person name="Vijayakumar V."/>
            <person name="Gluck-Thaler E."/>
            <person name="Korotkin H.B."/>
            <person name="Matheny P.B."/>
            <person name="Slot J.C."/>
        </authorList>
    </citation>
    <scope>NUCLEOTIDE SEQUENCE [LARGE SCALE GENOMIC DNA]</scope>
    <source>
        <strain evidence="2 3">SRW20</strain>
    </source>
</reference>
<evidence type="ECO:0000313" key="3">
    <source>
        <dbReference type="Proteomes" id="UP000284706"/>
    </source>
</evidence>
<feature type="region of interest" description="Disordered" evidence="1">
    <location>
        <begin position="159"/>
        <end position="178"/>
    </location>
</feature>
<proteinExistence type="predicted"/>
<gene>
    <name evidence="2" type="ORF">CVT26_001395</name>
</gene>
<comment type="caution">
    <text evidence="2">The sequence shown here is derived from an EMBL/GenBank/DDBJ whole genome shotgun (WGS) entry which is preliminary data.</text>
</comment>
<dbReference type="InParanoid" id="A0A409W7F5"/>
<dbReference type="EMBL" id="NHYE01005337">
    <property type="protein sequence ID" value="PPQ74479.1"/>
    <property type="molecule type" value="Genomic_DNA"/>
</dbReference>